<sequence length="334" mass="36556">MALTTDPNNTTQQPQLPPHPYANRLNNTQNPVMMNPNVVMTGYPSLQAASSNNNNNNMVQLPVLPHQQQVYPSLQGGSTMYTGAGVVNNNNMPNQPLPPVQFVGNNHPQQPQFIQPQMVTITTTTTENGGAAQVSTEEDATLRLAGRSIARQMWEKLKQRVRSPTALIGSLCNLLSLTLVFEVITMLALSFSGGNVPAYLHAVFWIMLAIEIVSMILKSPVLMLLNLILNFTCFVMAIVASKTSYVLLQGFGIIIALFFFSGIFTIRLGVRYLQKVNAQKTAAVEAAENGGQISQNTAETLQSHNPFLALVESLRKNQKIAMEYKISDLLIGAE</sequence>
<feature type="compositionally biased region" description="Low complexity" evidence="1">
    <location>
        <begin position="1"/>
        <end position="14"/>
    </location>
</feature>
<organism evidence="3 4">
    <name type="scientific">Naegleria lovaniensis</name>
    <name type="common">Amoeba</name>
    <dbReference type="NCBI Taxonomy" id="51637"/>
    <lineage>
        <taxon>Eukaryota</taxon>
        <taxon>Discoba</taxon>
        <taxon>Heterolobosea</taxon>
        <taxon>Tetramitia</taxon>
        <taxon>Eutetramitia</taxon>
        <taxon>Vahlkampfiidae</taxon>
        <taxon>Naegleria</taxon>
    </lineage>
</organism>
<gene>
    <name evidence="3" type="ORF">C9374_009493</name>
</gene>
<keyword evidence="4" id="KW-1185">Reference proteome</keyword>
<evidence type="ECO:0000313" key="3">
    <source>
        <dbReference type="EMBL" id="KAG2392916.1"/>
    </source>
</evidence>
<protein>
    <submittedName>
        <fullName evidence="3">Uncharacterized protein</fullName>
    </submittedName>
</protein>
<feature type="transmembrane region" description="Helical" evidence="2">
    <location>
        <begin position="198"/>
        <end position="217"/>
    </location>
</feature>
<dbReference type="Proteomes" id="UP000816034">
    <property type="component" value="Unassembled WGS sequence"/>
</dbReference>
<feature type="transmembrane region" description="Helical" evidence="2">
    <location>
        <begin position="224"/>
        <end position="241"/>
    </location>
</feature>
<feature type="transmembrane region" description="Helical" evidence="2">
    <location>
        <begin position="166"/>
        <end position="192"/>
    </location>
</feature>
<comment type="caution">
    <text evidence="3">The sequence shown here is derived from an EMBL/GenBank/DDBJ whole genome shotgun (WGS) entry which is preliminary data.</text>
</comment>
<keyword evidence="2" id="KW-0812">Transmembrane</keyword>
<accession>A0AA88KR04</accession>
<keyword evidence="2" id="KW-1133">Transmembrane helix</keyword>
<keyword evidence="2" id="KW-0472">Membrane</keyword>
<dbReference type="RefSeq" id="XP_044554810.1">
    <property type="nucleotide sequence ID" value="XM_044699686.1"/>
</dbReference>
<feature type="transmembrane region" description="Helical" evidence="2">
    <location>
        <begin position="247"/>
        <end position="270"/>
    </location>
</feature>
<dbReference type="AlphaFoldDB" id="A0AA88KR04"/>
<dbReference type="GeneID" id="68101947"/>
<name>A0AA88KR04_NAELO</name>
<evidence type="ECO:0000256" key="2">
    <source>
        <dbReference type="SAM" id="Phobius"/>
    </source>
</evidence>
<proteinExistence type="predicted"/>
<evidence type="ECO:0000313" key="4">
    <source>
        <dbReference type="Proteomes" id="UP000816034"/>
    </source>
</evidence>
<reference evidence="3 4" key="1">
    <citation type="journal article" date="2018" name="BMC Genomics">
        <title>The genome of Naegleria lovaniensis, the basis for a comparative approach to unravel pathogenicity factors of the human pathogenic amoeba N. fowleri.</title>
        <authorList>
            <person name="Liechti N."/>
            <person name="Schurch N."/>
            <person name="Bruggmann R."/>
            <person name="Wittwer M."/>
        </authorList>
    </citation>
    <scope>NUCLEOTIDE SEQUENCE [LARGE SCALE GENOMIC DNA]</scope>
    <source>
        <strain evidence="3 4">ATCC 30569</strain>
    </source>
</reference>
<feature type="region of interest" description="Disordered" evidence="1">
    <location>
        <begin position="1"/>
        <end position="30"/>
    </location>
</feature>
<dbReference type="EMBL" id="PYSW02000003">
    <property type="protein sequence ID" value="KAG2392916.1"/>
    <property type="molecule type" value="Genomic_DNA"/>
</dbReference>
<evidence type="ECO:0000256" key="1">
    <source>
        <dbReference type="SAM" id="MobiDB-lite"/>
    </source>
</evidence>